<name>A0AAW1L6W5_POPJA</name>
<dbReference type="AlphaFoldDB" id="A0AAW1L6W5"/>
<dbReference type="PANTHER" id="PTHR36688">
    <property type="entry name" value="ENDO/EXONUCLEASE/PHOSPHATASE DOMAIN-CONTAINING PROTEIN"/>
    <property type="match status" value="1"/>
</dbReference>
<keyword evidence="1" id="KW-0472">Membrane</keyword>
<dbReference type="Proteomes" id="UP001458880">
    <property type="component" value="Unassembled WGS sequence"/>
</dbReference>
<dbReference type="EMBL" id="JASPKY010000158">
    <property type="protein sequence ID" value="KAK9729712.1"/>
    <property type="molecule type" value="Genomic_DNA"/>
</dbReference>
<keyword evidence="1" id="KW-0812">Transmembrane</keyword>
<evidence type="ECO:0000313" key="3">
    <source>
        <dbReference type="Proteomes" id="UP001458880"/>
    </source>
</evidence>
<evidence type="ECO:0000256" key="1">
    <source>
        <dbReference type="SAM" id="Phobius"/>
    </source>
</evidence>
<dbReference type="PANTHER" id="PTHR36688:SF2">
    <property type="entry name" value="ENDONUCLEASE_EXONUCLEASE_PHOSPHATASE DOMAIN-CONTAINING PROTEIN"/>
    <property type="match status" value="1"/>
</dbReference>
<dbReference type="InterPro" id="IPR052560">
    <property type="entry name" value="RdDP_mobile_element"/>
</dbReference>
<accession>A0AAW1L6W5</accession>
<evidence type="ECO:0008006" key="4">
    <source>
        <dbReference type="Google" id="ProtNLM"/>
    </source>
</evidence>
<keyword evidence="3" id="KW-1185">Reference proteome</keyword>
<sequence>MESNTHGSDHFPIILQRDHCSHMESVPGAKLDLKNGNWTQFKERIHDQVLNIAVNADLGKNIQTIIQEAGREYLYRAPKKVKRPSPPRWDAECTQSIDRRRQSIRNFKKSERFLKVKKKASFIAFCSSLNRESNISDVWRKIKRFRGASVPYPETPLDMAWFHPLLRNLAPDSVRLNLRLEETIPLENFLCRNFTMNELECVTDNSKHSAPGPDNIHYQMIRNLPWNAKGVILLCYNSRMNGESIPLPWKESSIIPVLKPNKPPNLCASYWPICLCFIPAYMPLIFLFTKNFRIPY</sequence>
<comment type="caution">
    <text evidence="2">The sequence shown here is derived from an EMBL/GenBank/DDBJ whole genome shotgun (WGS) entry which is preliminary data.</text>
</comment>
<reference evidence="2 3" key="1">
    <citation type="journal article" date="2024" name="BMC Genomics">
        <title>De novo assembly and annotation of Popillia japonica's genome with initial clues to its potential as an invasive pest.</title>
        <authorList>
            <person name="Cucini C."/>
            <person name="Boschi S."/>
            <person name="Funari R."/>
            <person name="Cardaioli E."/>
            <person name="Iannotti N."/>
            <person name="Marturano G."/>
            <person name="Paoli F."/>
            <person name="Bruttini M."/>
            <person name="Carapelli A."/>
            <person name="Frati F."/>
            <person name="Nardi F."/>
        </authorList>
    </citation>
    <scope>NUCLEOTIDE SEQUENCE [LARGE SCALE GENOMIC DNA]</scope>
    <source>
        <strain evidence="2">DMR45628</strain>
    </source>
</reference>
<proteinExistence type="predicted"/>
<organism evidence="2 3">
    <name type="scientific">Popillia japonica</name>
    <name type="common">Japanese beetle</name>
    <dbReference type="NCBI Taxonomy" id="7064"/>
    <lineage>
        <taxon>Eukaryota</taxon>
        <taxon>Metazoa</taxon>
        <taxon>Ecdysozoa</taxon>
        <taxon>Arthropoda</taxon>
        <taxon>Hexapoda</taxon>
        <taxon>Insecta</taxon>
        <taxon>Pterygota</taxon>
        <taxon>Neoptera</taxon>
        <taxon>Endopterygota</taxon>
        <taxon>Coleoptera</taxon>
        <taxon>Polyphaga</taxon>
        <taxon>Scarabaeiformia</taxon>
        <taxon>Scarabaeidae</taxon>
        <taxon>Rutelinae</taxon>
        <taxon>Popillia</taxon>
    </lineage>
</organism>
<protein>
    <recommendedName>
        <fullName evidence="4">Endonuclease/exonuclease/phosphatase domain-containing protein</fullName>
    </recommendedName>
</protein>
<evidence type="ECO:0000313" key="2">
    <source>
        <dbReference type="EMBL" id="KAK9729712.1"/>
    </source>
</evidence>
<keyword evidence="1" id="KW-1133">Transmembrane helix</keyword>
<feature type="transmembrane region" description="Helical" evidence="1">
    <location>
        <begin position="269"/>
        <end position="288"/>
    </location>
</feature>
<gene>
    <name evidence="2" type="ORF">QE152_g15809</name>
</gene>